<reference evidence="1" key="1">
    <citation type="submission" date="2020-03" db="EMBL/GenBank/DDBJ databases">
        <title>The deep terrestrial virosphere.</title>
        <authorList>
            <person name="Holmfeldt K."/>
            <person name="Nilsson E."/>
            <person name="Simone D."/>
            <person name="Lopez-Fernandez M."/>
            <person name="Wu X."/>
            <person name="de Brujin I."/>
            <person name="Lundin D."/>
            <person name="Andersson A."/>
            <person name="Bertilsson S."/>
            <person name="Dopson M."/>
        </authorList>
    </citation>
    <scope>NUCLEOTIDE SEQUENCE</scope>
    <source>
        <strain evidence="1">MM415B03539</strain>
    </source>
</reference>
<name>A0A6M3LCP1_9ZZZZ</name>
<evidence type="ECO:0000313" key="1">
    <source>
        <dbReference type="EMBL" id="QJA90858.1"/>
    </source>
</evidence>
<sequence>MPIIKGYKDLISTASERLTSEVTPIKVGVTIKVRTLAGDYIAIGDEDEQPFRLTTEGQAFVVDFVDDFSEIVVVAESGTANCIEWIGG</sequence>
<gene>
    <name evidence="1" type="ORF">MM415B03539_0006</name>
</gene>
<organism evidence="1">
    <name type="scientific">viral metagenome</name>
    <dbReference type="NCBI Taxonomy" id="1070528"/>
    <lineage>
        <taxon>unclassified sequences</taxon>
        <taxon>metagenomes</taxon>
        <taxon>organismal metagenomes</taxon>
    </lineage>
</organism>
<protein>
    <submittedName>
        <fullName evidence="1">Uncharacterized protein</fullName>
    </submittedName>
</protein>
<accession>A0A6M3LCP1</accession>
<dbReference type="EMBL" id="MT142943">
    <property type="protein sequence ID" value="QJA90858.1"/>
    <property type="molecule type" value="Genomic_DNA"/>
</dbReference>
<proteinExistence type="predicted"/>
<dbReference type="AlphaFoldDB" id="A0A6M3LCP1"/>